<dbReference type="InterPro" id="IPR000878">
    <property type="entry name" value="4pyrrol_Mease"/>
</dbReference>
<evidence type="ECO:0000256" key="3">
    <source>
        <dbReference type="ARBA" id="ARBA00022603"/>
    </source>
</evidence>
<proteinExistence type="predicted"/>
<organism evidence="7 8">
    <name type="scientific">Candidatus Methanoperedens nitratireducens</name>
    <dbReference type="NCBI Taxonomy" id="1392998"/>
    <lineage>
        <taxon>Archaea</taxon>
        <taxon>Methanobacteriati</taxon>
        <taxon>Methanobacteriota</taxon>
        <taxon>Stenosarchaea group</taxon>
        <taxon>Methanomicrobia</taxon>
        <taxon>Methanosarcinales</taxon>
        <taxon>ANME-2 cluster</taxon>
        <taxon>Candidatus Methanoperedentaceae</taxon>
        <taxon>Candidatus Methanoperedens</taxon>
    </lineage>
</organism>
<keyword evidence="8" id="KW-1185">Reference proteome</keyword>
<name>A0A284VIE1_9EURY</name>
<evidence type="ECO:0000256" key="4">
    <source>
        <dbReference type="ARBA" id="ARBA00022679"/>
    </source>
</evidence>
<dbReference type="PANTHER" id="PTHR43182:SF1">
    <property type="entry name" value="COBALT-PRECORRIN-7 C(5)-METHYLTRANSFERASE"/>
    <property type="match status" value="1"/>
</dbReference>
<protein>
    <recommendedName>
        <fullName evidence="6">Tetrapyrrole methylase domain-containing protein</fullName>
    </recommendedName>
</protein>
<accession>A0A284VIE1</accession>
<dbReference type="Pfam" id="PF00590">
    <property type="entry name" value="TP_methylase"/>
    <property type="match status" value="1"/>
</dbReference>
<gene>
    <name evidence="7" type="ORF">MNV_1040018</name>
</gene>
<evidence type="ECO:0000259" key="6">
    <source>
        <dbReference type="Pfam" id="PF00590"/>
    </source>
</evidence>
<dbReference type="RefSeq" id="WP_256999879.1">
    <property type="nucleotide sequence ID" value="NZ_FZMP01000007.1"/>
</dbReference>
<evidence type="ECO:0000256" key="2">
    <source>
        <dbReference type="ARBA" id="ARBA00022573"/>
    </source>
</evidence>
<feature type="domain" description="Tetrapyrrole methylase" evidence="6">
    <location>
        <begin position="3"/>
        <end position="76"/>
    </location>
</feature>
<evidence type="ECO:0000256" key="1">
    <source>
        <dbReference type="ARBA" id="ARBA00004953"/>
    </source>
</evidence>
<keyword evidence="2" id="KW-0169">Cobalamin biosynthesis</keyword>
<dbReference type="SUPFAM" id="SSF53790">
    <property type="entry name" value="Tetrapyrrole methylase"/>
    <property type="match status" value="1"/>
</dbReference>
<evidence type="ECO:0000256" key="5">
    <source>
        <dbReference type="ARBA" id="ARBA00022691"/>
    </source>
</evidence>
<comment type="pathway">
    <text evidence="1">Cofactor biosynthesis; adenosylcobalamin biosynthesis.</text>
</comment>
<keyword evidence="3" id="KW-0489">Methyltransferase</keyword>
<dbReference type="InterPro" id="IPR035996">
    <property type="entry name" value="4pyrrol_Methylase_sf"/>
</dbReference>
<dbReference type="Gene3D" id="3.40.1010.10">
    <property type="entry name" value="Cobalt-precorrin-4 Transmethylase, Domain 1"/>
    <property type="match status" value="1"/>
</dbReference>
<dbReference type="InterPro" id="IPR014777">
    <property type="entry name" value="4pyrrole_Mease_sub1"/>
</dbReference>
<dbReference type="GO" id="GO:0032259">
    <property type="term" value="P:methylation"/>
    <property type="evidence" value="ECO:0007669"/>
    <property type="project" value="UniProtKB-KW"/>
</dbReference>
<evidence type="ECO:0000313" key="7">
    <source>
        <dbReference type="EMBL" id="SNQ59038.1"/>
    </source>
</evidence>
<dbReference type="GO" id="GO:0009236">
    <property type="term" value="P:cobalamin biosynthetic process"/>
    <property type="evidence" value="ECO:0007669"/>
    <property type="project" value="UniProtKB-KW"/>
</dbReference>
<dbReference type="EMBL" id="FZMP01000007">
    <property type="protein sequence ID" value="SNQ59038.1"/>
    <property type="molecule type" value="Genomic_DNA"/>
</dbReference>
<keyword evidence="4" id="KW-0808">Transferase</keyword>
<reference evidence="8" key="1">
    <citation type="submission" date="2017-06" db="EMBL/GenBank/DDBJ databases">
        <authorList>
            <person name="Cremers G."/>
        </authorList>
    </citation>
    <scope>NUCLEOTIDE SEQUENCE [LARGE SCALE GENOMIC DNA]</scope>
</reference>
<dbReference type="InterPro" id="IPR050714">
    <property type="entry name" value="Cobalamin_biosynth_MTase"/>
</dbReference>
<dbReference type="AlphaFoldDB" id="A0A284VIE1"/>
<dbReference type="Proteomes" id="UP000218615">
    <property type="component" value="Unassembled WGS sequence"/>
</dbReference>
<dbReference type="PANTHER" id="PTHR43182">
    <property type="entry name" value="COBALT-PRECORRIN-6B C(15)-METHYLTRANSFERASE (DECARBOXYLATING)"/>
    <property type="match status" value="1"/>
</dbReference>
<evidence type="ECO:0000313" key="8">
    <source>
        <dbReference type="Proteomes" id="UP000218615"/>
    </source>
</evidence>
<dbReference type="GO" id="GO:0008168">
    <property type="term" value="F:methyltransferase activity"/>
    <property type="evidence" value="ECO:0007669"/>
    <property type="project" value="UniProtKB-KW"/>
</dbReference>
<sequence length="82" mass="8629">MKIVGVGAGPDLLTQEAISAIGNATLIFGSRRAIELAKEHIKCEAHEITDYSLSSLPQDAVVLATGDPMLSGLGKYAKMGMR</sequence>
<keyword evidence="5" id="KW-0949">S-adenosyl-L-methionine</keyword>
<dbReference type="STRING" id="1392998.ANME2D_00437"/>